<gene>
    <name evidence="1" type="ORF">DERP_005030</name>
</gene>
<evidence type="ECO:0000313" key="2">
    <source>
        <dbReference type="Proteomes" id="UP000887458"/>
    </source>
</evidence>
<reference evidence="1 2" key="2">
    <citation type="journal article" date="2022" name="Mol. Biol. Evol.">
        <title>Comparative Genomics Reveals Insights into the Divergent Evolution of Astigmatic Mites and Household Pest Adaptations.</title>
        <authorList>
            <person name="Xiong Q."/>
            <person name="Wan A.T."/>
            <person name="Liu X."/>
            <person name="Fung C.S."/>
            <person name="Xiao X."/>
            <person name="Malainual N."/>
            <person name="Hou J."/>
            <person name="Wang L."/>
            <person name="Wang M."/>
            <person name="Yang K.Y."/>
            <person name="Cui Y."/>
            <person name="Leung E.L."/>
            <person name="Nong W."/>
            <person name="Shin S.K."/>
            <person name="Au S.W."/>
            <person name="Jeong K.Y."/>
            <person name="Chew F.T."/>
            <person name="Hui J.H."/>
            <person name="Leung T.F."/>
            <person name="Tungtrongchitr A."/>
            <person name="Zhong N."/>
            <person name="Liu Z."/>
            <person name="Tsui S.K."/>
        </authorList>
    </citation>
    <scope>NUCLEOTIDE SEQUENCE [LARGE SCALE GENOMIC DNA]</scope>
    <source>
        <strain evidence="1">Derp</strain>
    </source>
</reference>
<dbReference type="Proteomes" id="UP000887458">
    <property type="component" value="Unassembled WGS sequence"/>
</dbReference>
<dbReference type="EMBL" id="NJHN03000017">
    <property type="protein sequence ID" value="KAH9425812.1"/>
    <property type="molecule type" value="Genomic_DNA"/>
</dbReference>
<evidence type="ECO:0000313" key="1">
    <source>
        <dbReference type="EMBL" id="KAH9425812.1"/>
    </source>
</evidence>
<proteinExistence type="predicted"/>
<organism evidence="1 2">
    <name type="scientific">Dermatophagoides pteronyssinus</name>
    <name type="common">European house dust mite</name>
    <dbReference type="NCBI Taxonomy" id="6956"/>
    <lineage>
        <taxon>Eukaryota</taxon>
        <taxon>Metazoa</taxon>
        <taxon>Ecdysozoa</taxon>
        <taxon>Arthropoda</taxon>
        <taxon>Chelicerata</taxon>
        <taxon>Arachnida</taxon>
        <taxon>Acari</taxon>
        <taxon>Acariformes</taxon>
        <taxon>Sarcoptiformes</taxon>
        <taxon>Astigmata</taxon>
        <taxon>Psoroptidia</taxon>
        <taxon>Analgoidea</taxon>
        <taxon>Pyroglyphidae</taxon>
        <taxon>Dermatophagoidinae</taxon>
        <taxon>Dermatophagoides</taxon>
    </lineage>
</organism>
<name>A0ABQ8JT97_DERPT</name>
<keyword evidence="2" id="KW-1185">Reference proteome</keyword>
<sequence length="79" mass="9477">MKRIFYMELCLQMYHDVELEVNCFADQTLIEKKRADFRIYAPNMMDIGHQSSNIKKRKEPITTTRFLIHFADANAYDEK</sequence>
<reference evidence="1 2" key="1">
    <citation type="journal article" date="2018" name="J. Allergy Clin. Immunol.">
        <title>High-quality assembly of Dermatophagoides pteronyssinus genome and transcriptome reveals a wide range of novel allergens.</title>
        <authorList>
            <person name="Liu X.Y."/>
            <person name="Yang K.Y."/>
            <person name="Wang M.Q."/>
            <person name="Kwok J.S."/>
            <person name="Zeng X."/>
            <person name="Yang Z."/>
            <person name="Xiao X.J."/>
            <person name="Lau C.P."/>
            <person name="Li Y."/>
            <person name="Huang Z.M."/>
            <person name="Ba J.G."/>
            <person name="Yim A.K."/>
            <person name="Ouyang C.Y."/>
            <person name="Ngai S.M."/>
            <person name="Chan T.F."/>
            <person name="Leung E.L."/>
            <person name="Liu L."/>
            <person name="Liu Z.G."/>
            <person name="Tsui S.K."/>
        </authorList>
    </citation>
    <scope>NUCLEOTIDE SEQUENCE [LARGE SCALE GENOMIC DNA]</scope>
    <source>
        <strain evidence="1">Derp</strain>
    </source>
</reference>
<protein>
    <submittedName>
        <fullName evidence="1">Uncharacterized protein</fullName>
    </submittedName>
</protein>
<accession>A0ABQ8JT97</accession>
<comment type="caution">
    <text evidence="1">The sequence shown here is derived from an EMBL/GenBank/DDBJ whole genome shotgun (WGS) entry which is preliminary data.</text>
</comment>